<dbReference type="Proteomes" id="UP000000763">
    <property type="component" value="Chromosome 11"/>
</dbReference>
<feature type="region of interest" description="Disordered" evidence="1">
    <location>
        <begin position="206"/>
        <end position="249"/>
    </location>
</feature>
<dbReference type="InterPro" id="IPR058352">
    <property type="entry name" value="DUF8039"/>
</dbReference>
<dbReference type="Pfam" id="PF26133">
    <property type="entry name" value="DUF8039"/>
    <property type="match status" value="1"/>
</dbReference>
<dbReference type="PANTHER" id="PTHR33018">
    <property type="entry name" value="OS10G0338966 PROTEIN-RELATED"/>
    <property type="match status" value="1"/>
</dbReference>
<organism evidence="3 4">
    <name type="scientific">Oryza sativa subsp. japonica</name>
    <name type="common">Rice</name>
    <dbReference type="NCBI Taxonomy" id="39947"/>
    <lineage>
        <taxon>Eukaryota</taxon>
        <taxon>Viridiplantae</taxon>
        <taxon>Streptophyta</taxon>
        <taxon>Embryophyta</taxon>
        <taxon>Tracheophyta</taxon>
        <taxon>Spermatophyta</taxon>
        <taxon>Magnoliopsida</taxon>
        <taxon>Liliopsida</taxon>
        <taxon>Poales</taxon>
        <taxon>Poaceae</taxon>
        <taxon>BOP clade</taxon>
        <taxon>Oryzoideae</taxon>
        <taxon>Oryzeae</taxon>
        <taxon>Oryzinae</taxon>
        <taxon>Oryza</taxon>
        <taxon>Oryza sativa</taxon>
    </lineage>
</organism>
<evidence type="ECO:0000313" key="3">
    <source>
        <dbReference type="EMBL" id="AAX95441.1"/>
    </source>
</evidence>
<reference evidence="4" key="1">
    <citation type="journal article" date="2005" name="Nature">
        <title>The map-based sequence of the rice genome.</title>
        <authorList>
            <consortium name="International rice genome sequencing project (IRGSP)"/>
            <person name="Matsumoto T."/>
            <person name="Wu J."/>
            <person name="Kanamori H."/>
            <person name="Katayose Y."/>
            <person name="Fujisawa M."/>
            <person name="Namiki N."/>
            <person name="Mizuno H."/>
            <person name="Yamamoto K."/>
            <person name="Antonio B.A."/>
            <person name="Baba T."/>
            <person name="Sakata K."/>
            <person name="Nagamura Y."/>
            <person name="Aoki H."/>
            <person name="Arikawa K."/>
            <person name="Arita K."/>
            <person name="Bito T."/>
            <person name="Chiden Y."/>
            <person name="Fujitsuka N."/>
            <person name="Fukunaka R."/>
            <person name="Hamada M."/>
            <person name="Harada C."/>
            <person name="Hayashi A."/>
            <person name="Hijishita S."/>
            <person name="Honda M."/>
            <person name="Hosokawa S."/>
            <person name="Ichikawa Y."/>
            <person name="Idonuma A."/>
            <person name="Iijima M."/>
            <person name="Ikeda M."/>
            <person name="Ikeno M."/>
            <person name="Ito K."/>
            <person name="Ito S."/>
            <person name="Ito T."/>
            <person name="Ito Y."/>
            <person name="Ito Y."/>
            <person name="Iwabuchi A."/>
            <person name="Kamiya K."/>
            <person name="Karasawa W."/>
            <person name="Kurita K."/>
            <person name="Katagiri S."/>
            <person name="Kikuta A."/>
            <person name="Kobayashi H."/>
            <person name="Kobayashi N."/>
            <person name="Machita K."/>
            <person name="Maehara T."/>
            <person name="Masukawa M."/>
            <person name="Mizubayashi T."/>
            <person name="Mukai Y."/>
            <person name="Nagasaki H."/>
            <person name="Nagata Y."/>
            <person name="Naito S."/>
            <person name="Nakashima M."/>
            <person name="Nakama Y."/>
            <person name="Nakamichi Y."/>
            <person name="Nakamura M."/>
            <person name="Meguro A."/>
            <person name="Negishi M."/>
            <person name="Ohta I."/>
            <person name="Ohta T."/>
            <person name="Okamoto M."/>
            <person name="Ono N."/>
            <person name="Saji S."/>
            <person name="Sakaguchi M."/>
            <person name="Sakai K."/>
            <person name="Shibata M."/>
            <person name="Shimokawa T."/>
            <person name="Song J."/>
            <person name="Takazaki Y."/>
            <person name="Terasawa K."/>
            <person name="Tsugane M."/>
            <person name="Tsuji K."/>
            <person name="Ueda S."/>
            <person name="Waki K."/>
            <person name="Yamagata H."/>
            <person name="Yamamoto M."/>
            <person name="Yamamoto S."/>
            <person name="Yamane H."/>
            <person name="Yoshiki S."/>
            <person name="Yoshihara R."/>
            <person name="Yukawa K."/>
            <person name="Zhong H."/>
            <person name="Yano M."/>
            <person name="Yuan Q."/>
            <person name="Ouyang S."/>
            <person name="Liu J."/>
            <person name="Jones K.M."/>
            <person name="Gansberger K."/>
            <person name="Moffat K."/>
            <person name="Hill J."/>
            <person name="Bera J."/>
            <person name="Fadrosh D."/>
            <person name="Jin S."/>
            <person name="Johri S."/>
            <person name="Kim M."/>
            <person name="Overton L."/>
            <person name="Reardon M."/>
            <person name="Tsitrin T."/>
            <person name="Vuong H."/>
            <person name="Weaver B."/>
            <person name="Ciecko A."/>
            <person name="Tallon L."/>
            <person name="Jackson J."/>
            <person name="Pai G."/>
            <person name="Aken S.V."/>
            <person name="Utterback T."/>
            <person name="Reidmuller S."/>
            <person name="Feldblyum T."/>
            <person name="Hsiao J."/>
            <person name="Zismann V."/>
            <person name="Iobst S."/>
            <person name="de Vazeille A.R."/>
            <person name="Buell C.R."/>
            <person name="Ying K."/>
            <person name="Li Y."/>
            <person name="Lu T."/>
            <person name="Huang Y."/>
            <person name="Zhao Q."/>
            <person name="Feng Q."/>
            <person name="Zhang L."/>
            <person name="Zhu J."/>
            <person name="Weng Q."/>
            <person name="Mu J."/>
            <person name="Lu Y."/>
            <person name="Fan D."/>
            <person name="Liu Y."/>
            <person name="Guan J."/>
            <person name="Zhang Y."/>
            <person name="Yu S."/>
            <person name="Liu X."/>
            <person name="Zhang Y."/>
            <person name="Hong G."/>
            <person name="Han B."/>
            <person name="Choisne N."/>
            <person name="Demange N."/>
            <person name="Orjeda G."/>
            <person name="Samain S."/>
            <person name="Cattolico L."/>
            <person name="Pelletier E."/>
            <person name="Couloux A."/>
            <person name="Segurens B."/>
            <person name="Wincker P."/>
            <person name="D'Hont A."/>
            <person name="Scarpelli C."/>
            <person name="Weissenbach J."/>
            <person name="Salanoubat M."/>
            <person name="Quetier F."/>
            <person name="Yu Y."/>
            <person name="Kim H.R."/>
            <person name="Rambo T."/>
            <person name="Currie J."/>
            <person name="Collura K."/>
            <person name="Luo M."/>
            <person name="Yang T."/>
            <person name="Ammiraju J.S.S."/>
            <person name="Engler F."/>
            <person name="Soderlund C."/>
            <person name="Wing R.A."/>
            <person name="Palmer L.E."/>
            <person name="de la Bastide M."/>
            <person name="Spiegel L."/>
            <person name="Nascimento L."/>
            <person name="Zutavern T."/>
            <person name="O'Shaughnessy A."/>
            <person name="Dike S."/>
            <person name="Dedhia N."/>
            <person name="Preston R."/>
            <person name="Balija V."/>
            <person name="McCombie W.R."/>
            <person name="Chow T."/>
            <person name="Chen H."/>
            <person name="Chung M."/>
            <person name="Chen C."/>
            <person name="Shaw J."/>
            <person name="Wu H."/>
            <person name="Hsiao K."/>
            <person name="Chao Y."/>
            <person name="Chu M."/>
            <person name="Cheng C."/>
            <person name="Hour A."/>
            <person name="Lee P."/>
            <person name="Lin S."/>
            <person name="Lin Y."/>
            <person name="Liou J."/>
            <person name="Liu S."/>
            <person name="Hsing Y."/>
            <person name="Raghuvanshi S."/>
            <person name="Mohanty A."/>
            <person name="Bharti A.K."/>
            <person name="Gaur A."/>
            <person name="Gupta V."/>
            <person name="Kumar D."/>
            <person name="Ravi V."/>
            <person name="Vij S."/>
            <person name="Kapur A."/>
            <person name="Khurana P."/>
            <person name="Khurana P."/>
            <person name="Khurana J.P."/>
            <person name="Tyagi A.K."/>
            <person name="Gaikwad K."/>
            <person name="Singh A."/>
            <person name="Dalal V."/>
            <person name="Srivastava S."/>
            <person name="Dixit A."/>
            <person name="Pal A.K."/>
            <person name="Ghazi I.A."/>
            <person name="Yadav M."/>
            <person name="Pandit A."/>
            <person name="Bhargava A."/>
            <person name="Sureshbabu K."/>
            <person name="Batra K."/>
            <person name="Sharma T.R."/>
            <person name="Mohapatra T."/>
            <person name="Singh N.K."/>
            <person name="Messing J."/>
            <person name="Nelson A.B."/>
            <person name="Fuks G."/>
            <person name="Kavchok S."/>
            <person name="Keizer G."/>
            <person name="Linton E."/>
            <person name="Llaca V."/>
            <person name="Song R."/>
            <person name="Tanyolac B."/>
            <person name="Young S."/>
            <person name="Ho-Il K."/>
            <person name="Hahn J.H."/>
            <person name="Sangsakoo G."/>
            <person name="Vanavichit A."/>
            <person name="de Mattos Luiz.A.T."/>
            <person name="Zimmer P.D."/>
            <person name="Malone G."/>
            <person name="Dellagostin O."/>
            <person name="de Oliveira A.C."/>
            <person name="Bevan M."/>
            <person name="Bancroft I."/>
            <person name="Minx P."/>
            <person name="Cordum H."/>
            <person name="Wilson R."/>
            <person name="Cheng Z."/>
            <person name="Jin W."/>
            <person name="Jiang J."/>
            <person name="Leong S.A."/>
            <person name="Iwama H."/>
            <person name="Gojobori T."/>
            <person name="Itoh T."/>
            <person name="Niimura Y."/>
            <person name="Fujii Y."/>
            <person name="Habara T."/>
            <person name="Sakai H."/>
            <person name="Sato Y."/>
            <person name="Wilson G."/>
            <person name="Kumar K."/>
            <person name="McCouch S."/>
            <person name="Juretic N."/>
            <person name="Hoen D."/>
            <person name="Wright S."/>
            <person name="Bruskiewich R."/>
            <person name="Bureau T."/>
            <person name="Miyao A."/>
            <person name="Hirochika H."/>
            <person name="Nishikawa T."/>
            <person name="Kadowaki K."/>
            <person name="Sugiura M."/>
            <person name="Burr B."/>
            <person name="Sasaki T."/>
        </authorList>
    </citation>
    <scope>NUCLEOTIDE SEQUENCE [LARGE SCALE GENOMIC DNA]</scope>
    <source>
        <strain evidence="4">cv. Nipponbare</strain>
    </source>
</reference>
<sequence length="310" mass="34537">MEPEIEELGISFFLTPHPEPDYPFDDLKENTPCKLHVPIGRSGRTLEATTAIAIPGRTFNDEFIPDEYAKVQLQVFHEGFESYDIDIPTLDGVSVLGDAVNLIILWHKNDIFFGLGTDATQKHVTTETSSSEVVTDKAEEPEMPKEITVLEVPHEISVPEVPMEISVPDVPMEITLAEPDVQVVASVGTYIEVLGLEWDGTELEVFEDPSPAKDPEVQEPPVSDKATDKSEVPRVVSSHNSKSKDDQKEKFMVTVFRGGKEHAKLREDDPKKAASLARKKNTCQLMIVQKNTNMGKQSCRIGHLRKVHGR</sequence>
<name>Q53MF6_ORYSJ</name>
<evidence type="ECO:0000313" key="4">
    <source>
        <dbReference type="Proteomes" id="UP000000763"/>
    </source>
</evidence>
<proteinExistence type="predicted"/>
<evidence type="ECO:0000259" key="2">
    <source>
        <dbReference type="Pfam" id="PF26133"/>
    </source>
</evidence>
<dbReference type="AlphaFoldDB" id="Q53MF6"/>
<dbReference type="EMBL" id="AC136501">
    <property type="protein sequence ID" value="AAX95441.1"/>
    <property type="molecule type" value="Genomic_DNA"/>
</dbReference>
<protein>
    <recommendedName>
        <fullName evidence="2">DUF8039 domain-containing protein</fullName>
    </recommendedName>
</protein>
<evidence type="ECO:0000256" key="1">
    <source>
        <dbReference type="SAM" id="MobiDB-lite"/>
    </source>
</evidence>
<accession>Q53MF6</accession>
<reference evidence="4" key="2">
    <citation type="journal article" date="2008" name="Nucleic Acids Res.">
        <title>The rice annotation project database (RAP-DB): 2008 update.</title>
        <authorList>
            <consortium name="The rice annotation project (RAP)"/>
        </authorList>
    </citation>
    <scope>GENOME REANNOTATION</scope>
    <source>
        <strain evidence="4">cv. Nipponbare</strain>
    </source>
</reference>
<feature type="domain" description="DUF8039" evidence="2">
    <location>
        <begin position="22"/>
        <end position="113"/>
    </location>
</feature>
<dbReference type="PANTHER" id="PTHR33018:SF19">
    <property type="entry name" value="OS12G0558775 PROTEIN"/>
    <property type="match status" value="1"/>
</dbReference>